<comment type="cofactor">
    <cofactor evidence="1">
        <name>Mg(2+)</name>
        <dbReference type="ChEBI" id="CHEBI:18420"/>
    </cofactor>
</comment>
<dbReference type="RefSeq" id="WP_093537116.1">
    <property type="nucleotide sequence ID" value="NZ_FOXU01000004.1"/>
</dbReference>
<dbReference type="SUPFAM" id="SSF51621">
    <property type="entry name" value="Phosphoenolpyruvate/pyruvate domain"/>
    <property type="match status" value="1"/>
</dbReference>
<evidence type="ECO:0000313" key="8">
    <source>
        <dbReference type="Proteomes" id="UP000198734"/>
    </source>
</evidence>
<feature type="binding site" evidence="4">
    <location>
        <position position="65"/>
    </location>
    <ligand>
        <name>substrate</name>
    </ligand>
</feature>
<dbReference type="Pfam" id="PF03328">
    <property type="entry name" value="HpcH_HpaI"/>
    <property type="match status" value="1"/>
</dbReference>
<evidence type="ECO:0000313" key="7">
    <source>
        <dbReference type="EMBL" id="SFQ51288.1"/>
    </source>
</evidence>
<protein>
    <submittedName>
        <fullName evidence="7">Citrate lyase subunit beta / citryl-CoA lyase</fullName>
    </submittedName>
</protein>
<feature type="domain" description="HpcH/HpaI aldolase/citrate lyase" evidence="6">
    <location>
        <begin position="5"/>
        <end position="215"/>
    </location>
</feature>
<dbReference type="AlphaFoldDB" id="A0A1I5Z4A1"/>
<name>A0A1I5Z4A1_9BACI</name>
<accession>A0A1I5Z4A1</accession>
<keyword evidence="8" id="KW-1185">Reference proteome</keyword>
<evidence type="ECO:0000256" key="5">
    <source>
        <dbReference type="PIRSR" id="PIRSR015582-2"/>
    </source>
</evidence>
<sequence length="278" mass="30923">MVVSYLFIPGNSLKKLQKGLESKSDAVIIDLEDAVLPVDKYTAREQVVEILKSGLVKGKQKVYVRINSFQTEWCIDDLVAITSIPVVTGIMLPKSEDKESIEVVSEYLAEGQELIPLIETAKGVFYFQDIVTASSKIKKAAFGSVDYALDLGVEWTEKGEERRYAMSVLTVASRALGLSPPIDAVFPILQNDQAFLVDANIGKEVGFFGKLIIHPKHIELVQEVYKPSEEQIIWSKKVIELYESNTHQGAIQLDGKLIDLPIYLLAKRIEGTNEVPVI</sequence>
<dbReference type="EMBL" id="FOXU01000004">
    <property type="protein sequence ID" value="SFQ51288.1"/>
    <property type="molecule type" value="Genomic_DNA"/>
</dbReference>
<keyword evidence="7" id="KW-0456">Lyase</keyword>
<dbReference type="PANTHER" id="PTHR32308:SF0">
    <property type="entry name" value="HPCH_HPAI ALDOLASE_CITRATE LYASE DOMAIN-CONTAINING PROTEIN"/>
    <property type="match status" value="1"/>
</dbReference>
<proteinExistence type="predicted"/>
<dbReference type="OrthoDB" id="9786940at2"/>
<dbReference type="InterPro" id="IPR011206">
    <property type="entry name" value="Citrate_lyase_beta/mcl1/mcl2"/>
</dbReference>
<gene>
    <name evidence="7" type="ORF">SAMN05421670_2380</name>
</gene>
<reference evidence="8" key="1">
    <citation type="submission" date="2016-10" db="EMBL/GenBank/DDBJ databases">
        <authorList>
            <person name="Varghese N."/>
            <person name="Submissions S."/>
        </authorList>
    </citation>
    <scope>NUCLEOTIDE SEQUENCE [LARGE SCALE GENOMIC DNA]</scope>
    <source>
        <strain evidence="8">DSM 11706</strain>
    </source>
</reference>
<dbReference type="Proteomes" id="UP000198734">
    <property type="component" value="Unassembled WGS sequence"/>
</dbReference>
<keyword evidence="2 5" id="KW-0479">Metal-binding</keyword>
<dbReference type="GO" id="GO:0016829">
    <property type="term" value="F:lyase activity"/>
    <property type="evidence" value="ECO:0007669"/>
    <property type="project" value="UniProtKB-KW"/>
</dbReference>
<dbReference type="PANTHER" id="PTHR32308">
    <property type="entry name" value="LYASE BETA SUBUNIT, PUTATIVE (AFU_ORTHOLOGUE AFUA_4G13030)-RELATED"/>
    <property type="match status" value="1"/>
</dbReference>
<feature type="binding site" evidence="4">
    <location>
        <position position="119"/>
    </location>
    <ligand>
        <name>substrate</name>
    </ligand>
</feature>
<dbReference type="InterPro" id="IPR015813">
    <property type="entry name" value="Pyrv/PenolPyrv_kinase-like_dom"/>
</dbReference>
<dbReference type="InterPro" id="IPR040442">
    <property type="entry name" value="Pyrv_kinase-like_dom_sf"/>
</dbReference>
<dbReference type="InterPro" id="IPR005000">
    <property type="entry name" value="Aldolase/citrate-lyase_domain"/>
</dbReference>
<organism evidence="7 8">
    <name type="scientific">Psychrobacillus psychrotolerans</name>
    <dbReference type="NCBI Taxonomy" id="126156"/>
    <lineage>
        <taxon>Bacteria</taxon>
        <taxon>Bacillati</taxon>
        <taxon>Bacillota</taxon>
        <taxon>Bacilli</taxon>
        <taxon>Bacillales</taxon>
        <taxon>Bacillaceae</taxon>
        <taxon>Psychrobacillus</taxon>
    </lineage>
</organism>
<evidence type="ECO:0000256" key="4">
    <source>
        <dbReference type="PIRSR" id="PIRSR015582-1"/>
    </source>
</evidence>
<evidence type="ECO:0000259" key="6">
    <source>
        <dbReference type="Pfam" id="PF03328"/>
    </source>
</evidence>
<evidence type="ECO:0000256" key="3">
    <source>
        <dbReference type="ARBA" id="ARBA00022842"/>
    </source>
</evidence>
<dbReference type="GO" id="GO:0000287">
    <property type="term" value="F:magnesium ion binding"/>
    <property type="evidence" value="ECO:0007669"/>
    <property type="project" value="TreeGrafter"/>
</dbReference>
<feature type="binding site" evidence="5">
    <location>
        <position position="146"/>
    </location>
    <ligand>
        <name>Mg(2+)</name>
        <dbReference type="ChEBI" id="CHEBI:18420"/>
    </ligand>
</feature>
<evidence type="ECO:0000256" key="2">
    <source>
        <dbReference type="ARBA" id="ARBA00022723"/>
    </source>
</evidence>
<feature type="binding site" evidence="5">
    <location>
        <position position="119"/>
    </location>
    <ligand>
        <name>Mg(2+)</name>
        <dbReference type="ChEBI" id="CHEBI:18420"/>
    </ligand>
</feature>
<keyword evidence="3 5" id="KW-0460">Magnesium</keyword>
<evidence type="ECO:0000256" key="1">
    <source>
        <dbReference type="ARBA" id="ARBA00001946"/>
    </source>
</evidence>
<dbReference type="Gene3D" id="3.20.20.60">
    <property type="entry name" value="Phosphoenolpyruvate-binding domains"/>
    <property type="match status" value="1"/>
</dbReference>
<dbReference type="STRING" id="126156.SAMN05421670_2380"/>
<dbReference type="PIRSF" id="PIRSF015582">
    <property type="entry name" value="Cit_lyase_B"/>
    <property type="match status" value="1"/>
</dbReference>
<dbReference type="GO" id="GO:0006107">
    <property type="term" value="P:oxaloacetate metabolic process"/>
    <property type="evidence" value="ECO:0007669"/>
    <property type="project" value="TreeGrafter"/>
</dbReference>